<protein>
    <recommendedName>
        <fullName evidence="3">CHASE2 domain-containing protein</fullName>
    </recommendedName>
</protein>
<feature type="transmembrane region" description="Helical" evidence="2">
    <location>
        <begin position="46"/>
        <end position="64"/>
    </location>
</feature>
<organism evidence="4 5">
    <name type="scientific">Luteimonas lutimaris</name>
    <dbReference type="NCBI Taxonomy" id="698645"/>
    <lineage>
        <taxon>Bacteria</taxon>
        <taxon>Pseudomonadati</taxon>
        <taxon>Pseudomonadota</taxon>
        <taxon>Gammaproteobacteria</taxon>
        <taxon>Lysobacterales</taxon>
        <taxon>Lysobacteraceae</taxon>
        <taxon>Luteimonas</taxon>
    </lineage>
</organism>
<comment type="caution">
    <text evidence="4">The sequence shown here is derived from an EMBL/GenBank/DDBJ whole genome shotgun (WGS) entry which is preliminary data.</text>
</comment>
<dbReference type="Proteomes" id="UP001501727">
    <property type="component" value="Unassembled WGS sequence"/>
</dbReference>
<dbReference type="RefSeq" id="WP_344760210.1">
    <property type="nucleotide sequence ID" value="NZ_BAAAZU010000024.1"/>
</dbReference>
<evidence type="ECO:0000256" key="1">
    <source>
        <dbReference type="SAM" id="MobiDB-lite"/>
    </source>
</evidence>
<keyword evidence="2" id="KW-0472">Membrane</keyword>
<proteinExistence type="predicted"/>
<accession>A0ABP7MV85</accession>
<feature type="domain" description="CHASE2" evidence="3">
    <location>
        <begin position="72"/>
        <end position="377"/>
    </location>
</feature>
<evidence type="ECO:0000256" key="2">
    <source>
        <dbReference type="SAM" id="Phobius"/>
    </source>
</evidence>
<feature type="region of interest" description="Disordered" evidence="1">
    <location>
        <begin position="602"/>
        <end position="621"/>
    </location>
</feature>
<evidence type="ECO:0000313" key="4">
    <source>
        <dbReference type="EMBL" id="GAA3929393.1"/>
    </source>
</evidence>
<dbReference type="InterPro" id="IPR007890">
    <property type="entry name" value="CHASE2"/>
</dbReference>
<dbReference type="SMART" id="SM01080">
    <property type="entry name" value="CHASE2"/>
    <property type="match status" value="1"/>
</dbReference>
<sequence>MAGKARHRLEGAIDRFMAAASLAFIDAWAVVERDYRRPLSWFARHLRYAFYPLLAIAMVGWLAWDWHHGRSLDAAEDAIFDNVISWRPAEPAPSGRTVVVEIDDCSIEYYRARGEGGWPWPRERHADLLDALDRAGARAAGFDVLFMDPSPDDPGGDALLEAMATGGKGRFLFAASRLHPDFDAAAALRAADVPGAFGLVPDAAPPGPRVALARPYGTAMARHAGLVNIRRGSDGVLRDVRLYEAAGDWALPSLVLRLAQAAGADTAAALSARGGDLRVNWREHARLPYASAADIIEGKPVCGRTLPPLRGVVAVVGHTAAGVEDAKPTPVNMAMPGVEVLAEAVEALVADTWIRMPPGWLKYALATLLVLLSTFVFWRGEPHKDVDPAFFGANLLLVAGAFAGLTWLGWFVDIFASLGYGALCFGLCRGYATVQRKRTAGNVDYVREYDPVAQPWLLLVRLRFEAEPSLPRQQARRRRREYRRVLRRFLYRGEGIVLIEGVVERKHWLQAILDDTVLLLWHGESEAGVRARARRDLDALHAALDRNGERLDHDSRVLACASAMRIGGDDIPAGDRRRRLRALLGQDPGRLGEWPLAADNLPVSRIPPREENDPCDSPSAS</sequence>
<reference evidence="5" key="1">
    <citation type="journal article" date="2019" name="Int. J. Syst. Evol. Microbiol.">
        <title>The Global Catalogue of Microorganisms (GCM) 10K type strain sequencing project: providing services to taxonomists for standard genome sequencing and annotation.</title>
        <authorList>
            <consortium name="The Broad Institute Genomics Platform"/>
            <consortium name="The Broad Institute Genome Sequencing Center for Infectious Disease"/>
            <person name="Wu L."/>
            <person name="Ma J."/>
        </authorList>
    </citation>
    <scope>NUCLEOTIDE SEQUENCE [LARGE SCALE GENOMIC DNA]</scope>
    <source>
        <strain evidence="5">JCM 16916</strain>
    </source>
</reference>
<keyword evidence="5" id="KW-1185">Reference proteome</keyword>
<keyword evidence="2" id="KW-0812">Transmembrane</keyword>
<dbReference type="Pfam" id="PF05226">
    <property type="entry name" value="CHASE2"/>
    <property type="match status" value="1"/>
</dbReference>
<evidence type="ECO:0000313" key="5">
    <source>
        <dbReference type="Proteomes" id="UP001501727"/>
    </source>
</evidence>
<dbReference type="EMBL" id="BAAAZU010000024">
    <property type="protein sequence ID" value="GAA3929393.1"/>
    <property type="molecule type" value="Genomic_DNA"/>
</dbReference>
<evidence type="ECO:0000259" key="3">
    <source>
        <dbReference type="SMART" id="SM01080"/>
    </source>
</evidence>
<keyword evidence="2" id="KW-1133">Transmembrane helix</keyword>
<gene>
    <name evidence="4" type="ORF">GCM10022229_23810</name>
</gene>
<name>A0ABP7MV85_9GAMM</name>
<feature type="transmembrane region" description="Helical" evidence="2">
    <location>
        <begin position="360"/>
        <end position="378"/>
    </location>
</feature>
<feature type="transmembrane region" description="Helical" evidence="2">
    <location>
        <begin position="390"/>
        <end position="412"/>
    </location>
</feature>